<dbReference type="InterPro" id="IPR009100">
    <property type="entry name" value="AcylCoA_DH/oxidase_NM_dom_sf"/>
</dbReference>
<dbReference type="PANTHER" id="PTHR43884:SF40">
    <property type="entry name" value="ACYL-COA DEHYDROGENASE"/>
    <property type="match status" value="1"/>
</dbReference>
<evidence type="ECO:0000259" key="9">
    <source>
        <dbReference type="Pfam" id="PF02771"/>
    </source>
</evidence>
<dbReference type="GO" id="GO:0003995">
    <property type="term" value="F:acyl-CoA dehydrogenase activity"/>
    <property type="evidence" value="ECO:0007669"/>
    <property type="project" value="InterPro"/>
</dbReference>
<dbReference type="PROSITE" id="PS00073">
    <property type="entry name" value="ACYL_COA_DH_2"/>
    <property type="match status" value="1"/>
</dbReference>
<dbReference type="AlphaFoldDB" id="A0A6N6VMT6"/>
<keyword evidence="3 6" id="KW-0285">Flavoprotein</keyword>
<dbReference type="InterPro" id="IPR006089">
    <property type="entry name" value="Acyl-CoA_DH_CS"/>
</dbReference>
<keyword evidence="11" id="KW-1185">Reference proteome</keyword>
<dbReference type="PANTHER" id="PTHR43884">
    <property type="entry name" value="ACYL-COA DEHYDROGENASE"/>
    <property type="match status" value="1"/>
</dbReference>
<dbReference type="Gene3D" id="1.10.540.10">
    <property type="entry name" value="Acyl-CoA dehydrogenase/oxidase, N-terminal domain"/>
    <property type="match status" value="1"/>
</dbReference>
<dbReference type="Gene3D" id="1.20.140.10">
    <property type="entry name" value="Butyryl-CoA Dehydrogenase, subunit A, domain 3"/>
    <property type="match status" value="1"/>
</dbReference>
<dbReference type="Pfam" id="PF02771">
    <property type="entry name" value="Acyl-CoA_dh_N"/>
    <property type="match status" value="1"/>
</dbReference>
<proteinExistence type="inferred from homology"/>
<evidence type="ECO:0000256" key="2">
    <source>
        <dbReference type="ARBA" id="ARBA00009347"/>
    </source>
</evidence>
<evidence type="ECO:0000259" key="8">
    <source>
        <dbReference type="Pfam" id="PF02770"/>
    </source>
</evidence>
<dbReference type="GO" id="GO:0050660">
    <property type="term" value="F:flavin adenine dinucleotide binding"/>
    <property type="evidence" value="ECO:0007669"/>
    <property type="project" value="InterPro"/>
</dbReference>
<feature type="domain" description="Acyl-CoA dehydrogenase/oxidase C-terminal" evidence="7">
    <location>
        <begin position="235"/>
        <end position="383"/>
    </location>
</feature>
<evidence type="ECO:0000313" key="11">
    <source>
        <dbReference type="Proteomes" id="UP000468901"/>
    </source>
</evidence>
<dbReference type="InterPro" id="IPR009075">
    <property type="entry name" value="AcylCo_DH/oxidase_C"/>
</dbReference>
<dbReference type="Proteomes" id="UP000468901">
    <property type="component" value="Unassembled WGS sequence"/>
</dbReference>
<dbReference type="PIRSF" id="PIRSF016578">
    <property type="entry name" value="HsaA"/>
    <property type="match status" value="1"/>
</dbReference>
<reference evidence="10 11" key="1">
    <citation type="submission" date="2019-09" db="EMBL/GenBank/DDBJ databases">
        <title>Parvibaculum sedimenti sp. nov., isolated from sediment.</title>
        <authorList>
            <person name="Wang Y."/>
        </authorList>
    </citation>
    <scope>NUCLEOTIDE SEQUENCE [LARGE SCALE GENOMIC DNA]</scope>
    <source>
        <strain evidence="10 11">HXT-9</strain>
    </source>
</reference>
<dbReference type="InterPro" id="IPR036250">
    <property type="entry name" value="AcylCo_DH-like_C"/>
</dbReference>
<accession>A0A6N6VMT6</accession>
<comment type="cofactor">
    <cofactor evidence="1 6">
        <name>FAD</name>
        <dbReference type="ChEBI" id="CHEBI:57692"/>
    </cofactor>
</comment>
<evidence type="ECO:0000256" key="4">
    <source>
        <dbReference type="ARBA" id="ARBA00022827"/>
    </source>
</evidence>
<dbReference type="Pfam" id="PF02770">
    <property type="entry name" value="Acyl-CoA_dh_M"/>
    <property type="match status" value="1"/>
</dbReference>
<dbReference type="Gene3D" id="2.40.110.10">
    <property type="entry name" value="Butyryl-CoA Dehydrogenase, subunit A, domain 2"/>
    <property type="match status" value="1"/>
</dbReference>
<organism evidence="10 11">
    <name type="scientific">Parvibaculum sedimenti</name>
    <dbReference type="NCBI Taxonomy" id="2608632"/>
    <lineage>
        <taxon>Bacteria</taxon>
        <taxon>Pseudomonadati</taxon>
        <taxon>Pseudomonadota</taxon>
        <taxon>Alphaproteobacteria</taxon>
        <taxon>Hyphomicrobiales</taxon>
        <taxon>Parvibaculaceae</taxon>
        <taxon>Parvibaculum</taxon>
    </lineage>
</organism>
<evidence type="ECO:0000259" key="7">
    <source>
        <dbReference type="Pfam" id="PF00441"/>
    </source>
</evidence>
<evidence type="ECO:0000256" key="6">
    <source>
        <dbReference type="RuleBase" id="RU362125"/>
    </source>
</evidence>
<feature type="domain" description="Acyl-CoA dehydrogenase/oxidase N-terminal" evidence="9">
    <location>
        <begin position="7"/>
        <end position="124"/>
    </location>
</feature>
<sequence length="388" mass="43041">MMDFAMTDEQRLIIEQVRRFVREEVAPLEDKLDPDESRLGPDDYARLVSKVKDMGLHGLGVPPEYGGPDIDTVTMTLIAIEISQHRAGLYSPCYGSFGGAGLAHLYEASEDLKKRYLYPTLNGEKHGFFGLTEPSGGSDPARAIQTRAVKDGDDWVINGAKIFISGADKAEYGIVFARTDVGKGRNGITCFIVDTDTPGFHVRRVVHTLRSAYYATELQFENMRVPSANVLGEVNKGFAIANDRLSRQRIPYAASCIGIAIKAQEMCIEYAKLRETFGAPLATRQAVQWMVVDNEIDIRTARWATLDAACKADRGEPFRTEAAMAKLLSTEGASRVVDRAIQIHGGYGVTKDLPLERWYREMRIRRIGEGPSEVQRLVMARNLFGASL</sequence>
<evidence type="ECO:0000313" key="10">
    <source>
        <dbReference type="EMBL" id="KAB7740394.1"/>
    </source>
</evidence>
<gene>
    <name evidence="10" type="ORF">F2P47_07650</name>
</gene>
<dbReference type="InterPro" id="IPR037069">
    <property type="entry name" value="AcylCoA_DH/ox_N_sf"/>
</dbReference>
<dbReference type="SUPFAM" id="SSF56645">
    <property type="entry name" value="Acyl-CoA dehydrogenase NM domain-like"/>
    <property type="match status" value="1"/>
</dbReference>
<evidence type="ECO:0000256" key="1">
    <source>
        <dbReference type="ARBA" id="ARBA00001974"/>
    </source>
</evidence>
<name>A0A6N6VMT6_9HYPH</name>
<comment type="similarity">
    <text evidence="2 6">Belongs to the acyl-CoA dehydrogenase family.</text>
</comment>
<keyword evidence="5 6" id="KW-0560">Oxidoreductase</keyword>
<dbReference type="SUPFAM" id="SSF47203">
    <property type="entry name" value="Acyl-CoA dehydrogenase C-terminal domain-like"/>
    <property type="match status" value="1"/>
</dbReference>
<dbReference type="InterPro" id="IPR013786">
    <property type="entry name" value="AcylCoA_DH/ox_N"/>
</dbReference>
<dbReference type="EMBL" id="WESC01000006">
    <property type="protein sequence ID" value="KAB7740394.1"/>
    <property type="molecule type" value="Genomic_DNA"/>
</dbReference>
<evidence type="ECO:0000256" key="3">
    <source>
        <dbReference type="ARBA" id="ARBA00022630"/>
    </source>
</evidence>
<dbReference type="InterPro" id="IPR006091">
    <property type="entry name" value="Acyl-CoA_Oxase/DH_mid-dom"/>
</dbReference>
<keyword evidence="4 6" id="KW-0274">FAD</keyword>
<dbReference type="FunFam" id="2.40.110.10:FF:000002">
    <property type="entry name" value="Acyl-CoA dehydrogenase fadE12"/>
    <property type="match status" value="1"/>
</dbReference>
<dbReference type="InterPro" id="IPR046373">
    <property type="entry name" value="Acyl-CoA_Oxase/DH_mid-dom_sf"/>
</dbReference>
<dbReference type="Pfam" id="PF00441">
    <property type="entry name" value="Acyl-CoA_dh_1"/>
    <property type="match status" value="1"/>
</dbReference>
<protein>
    <submittedName>
        <fullName evidence="10">Cyclohexanecarboxyl-CoA dehydrogenase</fullName>
    </submittedName>
</protein>
<dbReference type="FunFam" id="1.20.140.10:FF:000001">
    <property type="entry name" value="Acyl-CoA dehydrogenase"/>
    <property type="match status" value="1"/>
</dbReference>
<comment type="caution">
    <text evidence="10">The sequence shown here is derived from an EMBL/GenBank/DDBJ whole genome shotgun (WGS) entry which is preliminary data.</text>
</comment>
<evidence type="ECO:0000256" key="5">
    <source>
        <dbReference type="ARBA" id="ARBA00023002"/>
    </source>
</evidence>
<feature type="domain" description="Acyl-CoA oxidase/dehydrogenase middle" evidence="8">
    <location>
        <begin position="129"/>
        <end position="222"/>
    </location>
</feature>